<accession>A0A7I7VQX6</accession>
<dbReference type="OrthoDB" id="3772961at2"/>
<reference evidence="1 2" key="1">
    <citation type="journal article" date="2019" name="Emerg. Microbes Infect.">
        <title>Comprehensive subspecies identification of 175 nontuberculous mycobacteria species based on 7547 genomic profiles.</title>
        <authorList>
            <person name="Matsumoto Y."/>
            <person name="Kinjo T."/>
            <person name="Motooka D."/>
            <person name="Nabeya D."/>
            <person name="Jung N."/>
            <person name="Uechi K."/>
            <person name="Horii T."/>
            <person name="Iida T."/>
            <person name="Fujita J."/>
            <person name="Nakamura S."/>
        </authorList>
    </citation>
    <scope>NUCLEOTIDE SEQUENCE [LARGE SCALE GENOMIC DNA]</scope>
    <source>
        <strain evidence="1 2">JCM 12405</strain>
    </source>
</reference>
<dbReference type="AlphaFoldDB" id="A0A7I7VQX6"/>
<name>A0A7I7VQX6_9MYCO</name>
<dbReference type="KEGG" id="mdr:MDOR_00670"/>
<protein>
    <submittedName>
        <fullName evidence="1">Uncharacterized protein</fullName>
    </submittedName>
</protein>
<dbReference type="InterPro" id="IPR036291">
    <property type="entry name" value="NAD(P)-bd_dom_sf"/>
</dbReference>
<dbReference type="Proteomes" id="UP000467201">
    <property type="component" value="Chromosome"/>
</dbReference>
<dbReference type="RefSeq" id="WP_133055581.1">
    <property type="nucleotide sequence ID" value="NZ_AP022605.1"/>
</dbReference>
<gene>
    <name evidence="1" type="ORF">MDOR_00670</name>
</gene>
<proteinExistence type="predicted"/>
<sequence length="69" mass="7543">MCVEDPEFGTFHMPDDTTVGFPKSLRWTNDERKMKLTGFTALVTGASGGIGEEVEATLARPSVPELTNR</sequence>
<organism evidence="1 2">
    <name type="scientific">Mycolicibacterium doricum</name>
    <dbReference type="NCBI Taxonomy" id="126673"/>
    <lineage>
        <taxon>Bacteria</taxon>
        <taxon>Bacillati</taxon>
        <taxon>Actinomycetota</taxon>
        <taxon>Actinomycetes</taxon>
        <taxon>Mycobacteriales</taxon>
        <taxon>Mycobacteriaceae</taxon>
        <taxon>Mycolicibacterium</taxon>
    </lineage>
</organism>
<dbReference type="SUPFAM" id="SSF51735">
    <property type="entry name" value="NAD(P)-binding Rossmann-fold domains"/>
    <property type="match status" value="1"/>
</dbReference>
<evidence type="ECO:0000313" key="2">
    <source>
        <dbReference type="Proteomes" id="UP000467201"/>
    </source>
</evidence>
<evidence type="ECO:0000313" key="1">
    <source>
        <dbReference type="EMBL" id="BBZ05898.1"/>
    </source>
</evidence>
<dbReference type="EMBL" id="AP022605">
    <property type="protein sequence ID" value="BBZ05898.1"/>
    <property type="molecule type" value="Genomic_DNA"/>
</dbReference>